<dbReference type="AlphaFoldDB" id="A0A7W4ZC27"/>
<organism evidence="13 14">
    <name type="scientific">Microbulbifer rhizosphaerae</name>
    <dbReference type="NCBI Taxonomy" id="1562603"/>
    <lineage>
        <taxon>Bacteria</taxon>
        <taxon>Pseudomonadati</taxon>
        <taxon>Pseudomonadota</taxon>
        <taxon>Gammaproteobacteria</taxon>
        <taxon>Cellvibrionales</taxon>
        <taxon>Microbulbiferaceae</taxon>
        <taxon>Microbulbifer</taxon>
    </lineage>
</organism>
<keyword evidence="6 11" id="KW-0812">Transmembrane</keyword>
<dbReference type="InterPro" id="IPR022346">
    <property type="entry name" value="T2SS_GspH"/>
</dbReference>
<keyword evidence="3" id="KW-1003">Cell membrane</keyword>
<comment type="subcellular location">
    <subcellularLocation>
        <location evidence="1">Cell inner membrane</location>
        <topology evidence="1">Single-pass membrane protein</topology>
    </subcellularLocation>
</comment>
<evidence type="ECO:0000256" key="3">
    <source>
        <dbReference type="ARBA" id="ARBA00022475"/>
    </source>
</evidence>
<evidence type="ECO:0000256" key="8">
    <source>
        <dbReference type="ARBA" id="ARBA00023136"/>
    </source>
</evidence>
<proteinExistence type="inferred from homology"/>
<evidence type="ECO:0000256" key="11">
    <source>
        <dbReference type="SAM" id="Phobius"/>
    </source>
</evidence>
<dbReference type="InterPro" id="IPR012902">
    <property type="entry name" value="N_methyl_site"/>
</dbReference>
<dbReference type="Proteomes" id="UP000535937">
    <property type="component" value="Unassembled WGS sequence"/>
</dbReference>
<evidence type="ECO:0000256" key="5">
    <source>
        <dbReference type="ARBA" id="ARBA00022519"/>
    </source>
</evidence>
<evidence type="ECO:0000256" key="9">
    <source>
        <dbReference type="ARBA" id="ARBA00025772"/>
    </source>
</evidence>
<dbReference type="EMBL" id="JACHWZ010000023">
    <property type="protein sequence ID" value="MBB3063029.1"/>
    <property type="molecule type" value="Genomic_DNA"/>
</dbReference>
<keyword evidence="7 11" id="KW-1133">Transmembrane helix</keyword>
<protein>
    <recommendedName>
        <fullName evidence="2">Type II secretion system protein H</fullName>
    </recommendedName>
    <alternativeName>
        <fullName evidence="10">General secretion pathway protein H</fullName>
    </alternativeName>
</protein>
<comment type="similarity">
    <text evidence="9">Belongs to the GSP H family.</text>
</comment>
<evidence type="ECO:0000256" key="6">
    <source>
        <dbReference type="ARBA" id="ARBA00022692"/>
    </source>
</evidence>
<dbReference type="InterPro" id="IPR045584">
    <property type="entry name" value="Pilin-like"/>
</dbReference>
<dbReference type="RefSeq" id="WP_183462857.1">
    <property type="nucleotide sequence ID" value="NZ_JACHWZ010000023.1"/>
</dbReference>
<evidence type="ECO:0000313" key="14">
    <source>
        <dbReference type="Proteomes" id="UP000535937"/>
    </source>
</evidence>
<keyword evidence="4" id="KW-0488">Methylation</keyword>
<feature type="domain" description="General secretion pathway GspH" evidence="12">
    <location>
        <begin position="51"/>
        <end position="161"/>
    </location>
</feature>
<keyword evidence="5" id="KW-0997">Cell inner membrane</keyword>
<dbReference type="Pfam" id="PF12019">
    <property type="entry name" value="GspH"/>
    <property type="match status" value="1"/>
</dbReference>
<dbReference type="GO" id="GO:0005886">
    <property type="term" value="C:plasma membrane"/>
    <property type="evidence" value="ECO:0007669"/>
    <property type="project" value="UniProtKB-SubCell"/>
</dbReference>
<dbReference type="Pfam" id="PF07963">
    <property type="entry name" value="N_methyl"/>
    <property type="match status" value="1"/>
</dbReference>
<evidence type="ECO:0000256" key="2">
    <source>
        <dbReference type="ARBA" id="ARBA00021549"/>
    </source>
</evidence>
<feature type="transmembrane region" description="Helical" evidence="11">
    <location>
        <begin position="12"/>
        <end position="34"/>
    </location>
</feature>
<keyword evidence="14" id="KW-1185">Reference proteome</keyword>
<comment type="caution">
    <text evidence="13">The sequence shown here is derived from an EMBL/GenBank/DDBJ whole genome shotgun (WGS) entry which is preliminary data.</text>
</comment>
<name>A0A7W4ZC27_9GAMM</name>
<accession>A0A7W4ZC27</accession>
<evidence type="ECO:0000313" key="13">
    <source>
        <dbReference type="EMBL" id="MBB3063029.1"/>
    </source>
</evidence>
<evidence type="ECO:0000256" key="10">
    <source>
        <dbReference type="ARBA" id="ARBA00030775"/>
    </source>
</evidence>
<keyword evidence="8 11" id="KW-0472">Membrane</keyword>
<dbReference type="PROSITE" id="PS00409">
    <property type="entry name" value="PROKAR_NTER_METHYL"/>
    <property type="match status" value="1"/>
</dbReference>
<dbReference type="GO" id="GO:0015627">
    <property type="term" value="C:type II protein secretion system complex"/>
    <property type="evidence" value="ECO:0007669"/>
    <property type="project" value="InterPro"/>
</dbReference>
<evidence type="ECO:0000256" key="4">
    <source>
        <dbReference type="ARBA" id="ARBA00022481"/>
    </source>
</evidence>
<dbReference type="Gene3D" id="3.55.40.10">
    <property type="entry name" value="minor pseudopilin epsh domain"/>
    <property type="match status" value="1"/>
</dbReference>
<evidence type="ECO:0000256" key="7">
    <source>
        <dbReference type="ARBA" id="ARBA00022989"/>
    </source>
</evidence>
<dbReference type="SUPFAM" id="SSF54523">
    <property type="entry name" value="Pili subunits"/>
    <property type="match status" value="1"/>
</dbReference>
<dbReference type="NCBIfam" id="TIGR02532">
    <property type="entry name" value="IV_pilin_GFxxxE"/>
    <property type="match status" value="1"/>
</dbReference>
<evidence type="ECO:0000259" key="12">
    <source>
        <dbReference type="Pfam" id="PF12019"/>
    </source>
</evidence>
<dbReference type="GO" id="GO:0015628">
    <property type="term" value="P:protein secretion by the type II secretion system"/>
    <property type="evidence" value="ECO:0007669"/>
    <property type="project" value="InterPro"/>
</dbReference>
<evidence type="ECO:0000256" key="1">
    <source>
        <dbReference type="ARBA" id="ARBA00004377"/>
    </source>
</evidence>
<reference evidence="13 14" key="1">
    <citation type="submission" date="2020-08" db="EMBL/GenBank/DDBJ databases">
        <title>Genomic Encyclopedia of Type Strains, Phase III (KMG-III): the genomes of soil and plant-associated and newly described type strains.</title>
        <authorList>
            <person name="Whitman W."/>
        </authorList>
    </citation>
    <scope>NUCLEOTIDE SEQUENCE [LARGE SCALE GENOMIC DNA]</scope>
    <source>
        <strain evidence="13 14">CECT 8799</strain>
    </source>
</reference>
<sequence length="171" mass="17660">MGQKPQVLQGQGGFTLIELMVTIAVLAIVVTIAAPSFTTMINNNRSIALGEELVTALNYTRAEAVKRGQSVSICASSDGATCTGTWTDGWIVADIDDNVLRHWQAPNAGAAIAVTRGGNNITSISYARLGTLDPATQVNIVSSINGCGSNAARTITIGPAGLINVARSNCS</sequence>
<gene>
    <name evidence="13" type="ORF">FHS09_003881</name>
</gene>